<comment type="catalytic activity">
    <reaction evidence="9">
        <text>L-proline + NADP(+) = (S)-1-pyrroline-5-carboxylate + NADPH + 2 H(+)</text>
        <dbReference type="Rhea" id="RHEA:14109"/>
        <dbReference type="ChEBI" id="CHEBI:15378"/>
        <dbReference type="ChEBI" id="CHEBI:17388"/>
        <dbReference type="ChEBI" id="CHEBI:57783"/>
        <dbReference type="ChEBI" id="CHEBI:58349"/>
        <dbReference type="ChEBI" id="CHEBI:60039"/>
        <dbReference type="EC" id="1.5.1.2"/>
    </reaction>
</comment>
<proteinExistence type="inferred from homology"/>
<dbReference type="InterPro" id="IPR029036">
    <property type="entry name" value="P5CR_dimer"/>
</dbReference>
<dbReference type="FunFam" id="1.10.3730.10:FF:000001">
    <property type="entry name" value="Pyrroline-5-carboxylate reductase"/>
    <property type="match status" value="1"/>
</dbReference>
<feature type="domain" description="Pyrroline-5-carboxylate reductase dimerisation" evidence="13">
    <location>
        <begin position="168"/>
        <end position="272"/>
    </location>
</feature>
<dbReference type="NCBIfam" id="TIGR00112">
    <property type="entry name" value="proC"/>
    <property type="match status" value="1"/>
</dbReference>
<dbReference type="STRING" id="1236971.JCM9152_2225"/>
<dbReference type="InterPro" id="IPR000304">
    <property type="entry name" value="Pyrroline-COOH_reductase"/>
</dbReference>
<keyword evidence="6 9" id="KW-0521">NADP</keyword>
<dbReference type="PANTHER" id="PTHR11645">
    <property type="entry name" value="PYRROLINE-5-CARBOXYLATE REDUCTASE"/>
    <property type="match status" value="1"/>
</dbReference>
<evidence type="ECO:0000256" key="1">
    <source>
        <dbReference type="ARBA" id="ARBA00004496"/>
    </source>
</evidence>
<dbReference type="SUPFAM" id="SSF48179">
    <property type="entry name" value="6-phosphogluconate dehydrogenase C-terminal domain-like"/>
    <property type="match status" value="1"/>
</dbReference>
<dbReference type="EMBL" id="BAUU01000013">
    <property type="protein sequence ID" value="GAE30807.1"/>
    <property type="molecule type" value="Genomic_DNA"/>
</dbReference>
<dbReference type="GO" id="GO:0055129">
    <property type="term" value="P:L-proline biosynthetic process"/>
    <property type="evidence" value="ECO:0007669"/>
    <property type="project" value="UniProtKB-UniRule"/>
</dbReference>
<comment type="caution">
    <text evidence="14">The sequence shown here is derived from an EMBL/GenBank/DDBJ whole genome shotgun (WGS) entry which is preliminary data.</text>
</comment>
<comment type="pathway">
    <text evidence="9">Amino-acid biosynthesis; L-proline biosynthesis; L-proline from L-glutamate 5-semialdehyde: step 1/1.</text>
</comment>
<keyword evidence="4 9" id="KW-0028">Amino-acid biosynthesis</keyword>
<dbReference type="GO" id="GO:0005737">
    <property type="term" value="C:cytoplasm"/>
    <property type="evidence" value="ECO:0007669"/>
    <property type="project" value="UniProtKB-SubCell"/>
</dbReference>
<dbReference type="InterPro" id="IPR008927">
    <property type="entry name" value="6-PGluconate_DH-like_C_sf"/>
</dbReference>
<evidence type="ECO:0000256" key="9">
    <source>
        <dbReference type="HAMAP-Rule" id="MF_01925"/>
    </source>
</evidence>
<evidence type="ECO:0000313" key="15">
    <source>
        <dbReference type="Proteomes" id="UP000018895"/>
    </source>
</evidence>
<evidence type="ECO:0000256" key="10">
    <source>
        <dbReference type="NCBIfam" id="TIGR00112"/>
    </source>
</evidence>
<comment type="function">
    <text evidence="8 9">Catalyzes the reduction of 1-pyrroline-5-carboxylate (PCA) to L-proline.</text>
</comment>
<evidence type="ECO:0000256" key="11">
    <source>
        <dbReference type="PIRSR" id="PIRSR000193-1"/>
    </source>
</evidence>
<evidence type="ECO:0000259" key="12">
    <source>
        <dbReference type="Pfam" id="PF03807"/>
    </source>
</evidence>
<dbReference type="PIRSF" id="PIRSF000193">
    <property type="entry name" value="Pyrrol-5-carb_rd"/>
    <property type="match status" value="1"/>
</dbReference>
<keyword evidence="3 9" id="KW-0963">Cytoplasm</keyword>
<comment type="subcellular location">
    <subcellularLocation>
        <location evidence="1 9">Cytoplasm</location>
    </subcellularLocation>
</comment>
<evidence type="ECO:0000313" key="14">
    <source>
        <dbReference type="EMBL" id="GAE30807.1"/>
    </source>
</evidence>
<dbReference type="Gene3D" id="1.10.3730.10">
    <property type="entry name" value="ProC C-terminal domain-like"/>
    <property type="match status" value="1"/>
</dbReference>
<evidence type="ECO:0000256" key="7">
    <source>
        <dbReference type="ARBA" id="ARBA00023002"/>
    </source>
</evidence>
<dbReference type="Gene3D" id="3.40.50.720">
    <property type="entry name" value="NAD(P)-binding Rossmann-like Domain"/>
    <property type="match status" value="1"/>
</dbReference>
<name>W4QFU6_9BACI</name>
<evidence type="ECO:0000259" key="13">
    <source>
        <dbReference type="Pfam" id="PF14748"/>
    </source>
</evidence>
<feature type="domain" description="Pyrroline-5-carboxylate reductase catalytic N-terminal" evidence="12">
    <location>
        <begin position="9"/>
        <end position="105"/>
    </location>
</feature>
<dbReference type="FunFam" id="3.40.50.720:FF:000190">
    <property type="entry name" value="Pyrroline-5-carboxylate reductase"/>
    <property type="match status" value="1"/>
</dbReference>
<dbReference type="PANTHER" id="PTHR11645:SF49">
    <property type="entry name" value="PYRROLINE-5-CARBOXYLATE REDUCTASE 1"/>
    <property type="match status" value="1"/>
</dbReference>
<dbReference type="GO" id="GO:0004735">
    <property type="term" value="F:pyrroline-5-carboxylate reductase activity"/>
    <property type="evidence" value="ECO:0007669"/>
    <property type="project" value="UniProtKB-UniRule"/>
</dbReference>
<organism evidence="14 15">
    <name type="scientific">Halalkalibacter hemicellulosilyticusJCM 9152</name>
    <dbReference type="NCBI Taxonomy" id="1236971"/>
    <lineage>
        <taxon>Bacteria</taxon>
        <taxon>Bacillati</taxon>
        <taxon>Bacillota</taxon>
        <taxon>Bacilli</taxon>
        <taxon>Bacillales</taxon>
        <taxon>Bacillaceae</taxon>
        <taxon>Halalkalibacter</taxon>
    </lineage>
</organism>
<dbReference type="RefSeq" id="WP_035343760.1">
    <property type="nucleotide sequence ID" value="NZ_BAUU01000013.1"/>
</dbReference>
<dbReference type="EC" id="1.5.1.2" evidence="9 10"/>
<protein>
    <recommendedName>
        <fullName evidence="9 10">Pyrroline-5-carboxylate reductase</fullName>
        <shortName evidence="9">P5C reductase</shortName>
        <shortName evidence="9">P5CR</shortName>
        <ecNumber evidence="9 10">1.5.1.2</ecNumber>
    </recommendedName>
    <alternativeName>
        <fullName evidence="9">PCA reductase</fullName>
    </alternativeName>
</protein>
<dbReference type="Proteomes" id="UP000018895">
    <property type="component" value="Unassembled WGS sequence"/>
</dbReference>
<evidence type="ECO:0000256" key="4">
    <source>
        <dbReference type="ARBA" id="ARBA00022605"/>
    </source>
</evidence>
<dbReference type="SUPFAM" id="SSF51735">
    <property type="entry name" value="NAD(P)-binding Rossmann-fold domains"/>
    <property type="match status" value="1"/>
</dbReference>
<evidence type="ECO:0000256" key="3">
    <source>
        <dbReference type="ARBA" id="ARBA00022490"/>
    </source>
</evidence>
<dbReference type="InterPro" id="IPR036291">
    <property type="entry name" value="NAD(P)-bd_dom_sf"/>
</dbReference>
<feature type="binding site" evidence="11">
    <location>
        <begin position="13"/>
        <end position="18"/>
    </location>
    <ligand>
        <name>NADP(+)</name>
        <dbReference type="ChEBI" id="CHEBI:58349"/>
    </ligand>
</feature>
<evidence type="ECO:0000256" key="6">
    <source>
        <dbReference type="ARBA" id="ARBA00022857"/>
    </source>
</evidence>
<sequence length="274" mass="29126">MSDLLAGKTITFLGAGAMAEAIFAGLVSEGKVHANQIIATNFSNQIRLDEIKQTYGILTTPHRKEAVQKADIVILAMKPKQLKEAIAGIRDAFTESQLLVSVLAGVSTSTIEEQLPFDAKVVRTMPNTSAKVGESATAISKGAFATEQDLSSVIDLFSVVGTVSTVIEEKIDSITGIAGSGPAYFYYFAEAMEAAAVEAGLTLEEAKPFIAQTIIGVGKRLQTTNQSPKELYEEVMSPNGATEAGINALRSHNGQEMMKEAIAKAIKRSKELGK</sequence>
<evidence type="ECO:0000256" key="2">
    <source>
        <dbReference type="ARBA" id="ARBA00005525"/>
    </source>
</evidence>
<keyword evidence="7 9" id="KW-0560">Oxidoreductase</keyword>
<dbReference type="InterPro" id="IPR028939">
    <property type="entry name" value="P5C_Rdtase_cat_N"/>
</dbReference>
<evidence type="ECO:0000256" key="8">
    <source>
        <dbReference type="ARBA" id="ARBA00058118"/>
    </source>
</evidence>
<keyword evidence="5 9" id="KW-0641">Proline biosynthesis</keyword>
<dbReference type="OrthoDB" id="9805754at2"/>
<gene>
    <name evidence="9" type="primary">proC</name>
    <name evidence="14" type="ORF">JCM9152_2225</name>
</gene>
<reference evidence="14" key="1">
    <citation type="journal article" date="2014" name="Genome Announc.">
        <title>Draft Genome Sequences of Three Alkaliphilic Bacillus Strains, Bacillus wakoensis JCM 9140T, Bacillus akibai JCM 9157T, and Bacillus hemicellulosilyticus JCM 9152T.</title>
        <authorList>
            <person name="Yuki M."/>
            <person name="Oshima K."/>
            <person name="Suda W."/>
            <person name="Oshida Y."/>
            <person name="Kitamura K."/>
            <person name="Iida T."/>
            <person name="Hattori M."/>
            <person name="Ohkuma M."/>
        </authorList>
    </citation>
    <scope>NUCLEOTIDE SEQUENCE [LARGE SCALE GENOMIC DNA]</scope>
    <source>
        <strain evidence="14">JCM 9152</strain>
    </source>
</reference>
<dbReference type="Pfam" id="PF14748">
    <property type="entry name" value="P5CR_dimer"/>
    <property type="match status" value="1"/>
</dbReference>
<dbReference type="Pfam" id="PF03807">
    <property type="entry name" value="F420_oxidored"/>
    <property type="match status" value="1"/>
</dbReference>
<comment type="similarity">
    <text evidence="2 9">Belongs to the pyrroline-5-carboxylate reductase family.</text>
</comment>
<evidence type="ECO:0000256" key="5">
    <source>
        <dbReference type="ARBA" id="ARBA00022650"/>
    </source>
</evidence>
<dbReference type="HAMAP" id="MF_01925">
    <property type="entry name" value="P5C_reductase"/>
    <property type="match status" value="1"/>
</dbReference>
<feature type="binding site" evidence="11">
    <location>
        <begin position="76"/>
        <end position="79"/>
    </location>
    <ligand>
        <name>NADP(+)</name>
        <dbReference type="ChEBI" id="CHEBI:58349"/>
    </ligand>
</feature>
<comment type="catalytic activity">
    <reaction evidence="9">
        <text>L-proline + NAD(+) = (S)-1-pyrroline-5-carboxylate + NADH + 2 H(+)</text>
        <dbReference type="Rhea" id="RHEA:14105"/>
        <dbReference type="ChEBI" id="CHEBI:15378"/>
        <dbReference type="ChEBI" id="CHEBI:17388"/>
        <dbReference type="ChEBI" id="CHEBI:57540"/>
        <dbReference type="ChEBI" id="CHEBI:57945"/>
        <dbReference type="ChEBI" id="CHEBI:60039"/>
        <dbReference type="EC" id="1.5.1.2"/>
    </reaction>
</comment>
<keyword evidence="15" id="KW-1185">Reference proteome</keyword>
<dbReference type="UniPathway" id="UPA00098">
    <property type="reaction ID" value="UER00361"/>
</dbReference>
<accession>W4QFU6</accession>
<dbReference type="AlphaFoldDB" id="W4QFU6"/>